<evidence type="ECO:0000256" key="2">
    <source>
        <dbReference type="ARBA" id="ARBA00022729"/>
    </source>
</evidence>
<feature type="domain" description="LamG-like jellyroll fold" evidence="10">
    <location>
        <begin position="1612"/>
        <end position="1754"/>
    </location>
</feature>
<keyword evidence="8" id="KW-0812">Transmembrane</keyword>
<reference evidence="11" key="1">
    <citation type="submission" date="2020-08" db="EMBL/GenBank/DDBJ databases">
        <title>Genome public.</title>
        <authorList>
            <person name="Liu C."/>
            <person name="Sun Q."/>
        </authorList>
    </citation>
    <scope>NUCLEOTIDE SEQUENCE</scope>
    <source>
        <strain evidence="11">NSJ-31</strain>
    </source>
</reference>
<proteinExistence type="inferred from homology"/>
<dbReference type="Pfam" id="PF13385">
    <property type="entry name" value="Laminin_G_3"/>
    <property type="match status" value="5"/>
</dbReference>
<evidence type="ECO:0000313" key="12">
    <source>
        <dbReference type="Proteomes" id="UP000653127"/>
    </source>
</evidence>
<dbReference type="InterPro" id="IPR013320">
    <property type="entry name" value="ConA-like_dom_sf"/>
</dbReference>
<feature type="transmembrane region" description="Helical" evidence="8">
    <location>
        <begin position="2815"/>
        <end position="2833"/>
    </location>
</feature>
<dbReference type="SUPFAM" id="SSF75005">
    <property type="entry name" value="Arabinanase/levansucrase/invertase"/>
    <property type="match status" value="1"/>
</dbReference>
<feature type="coiled-coil region" evidence="6">
    <location>
        <begin position="2424"/>
        <end position="2451"/>
    </location>
</feature>
<dbReference type="Gene3D" id="1.20.1270.90">
    <property type="entry name" value="AF1782-like"/>
    <property type="match status" value="4"/>
</dbReference>
<comment type="caution">
    <text evidence="11">The sequence shown here is derived from an EMBL/GenBank/DDBJ whole genome shotgun (WGS) entry which is preliminary data.</text>
</comment>
<dbReference type="InterPro" id="IPR036514">
    <property type="entry name" value="SGNH_hydro_sf"/>
</dbReference>
<dbReference type="SMART" id="SM00560">
    <property type="entry name" value="LamGL"/>
    <property type="match status" value="1"/>
</dbReference>
<keyword evidence="3" id="KW-0378">Hydrolase</keyword>
<feature type="chain" id="PRO_5037173539" evidence="9">
    <location>
        <begin position="26"/>
        <end position="2840"/>
    </location>
</feature>
<evidence type="ECO:0000259" key="10">
    <source>
        <dbReference type="SMART" id="SM00560"/>
    </source>
</evidence>
<dbReference type="CDD" id="cd08983">
    <property type="entry name" value="GH43_Bt3655-like"/>
    <property type="match status" value="1"/>
</dbReference>
<dbReference type="Proteomes" id="UP000653127">
    <property type="component" value="Unassembled WGS sequence"/>
</dbReference>
<keyword evidence="2 9" id="KW-0732">Signal</keyword>
<dbReference type="Gene3D" id="2.60.120.200">
    <property type="match status" value="5"/>
</dbReference>
<dbReference type="Gene3D" id="1.20.1270.70">
    <property type="entry name" value="Designed single chain three-helix bundle"/>
    <property type="match status" value="1"/>
</dbReference>
<dbReference type="SUPFAM" id="SSF52266">
    <property type="entry name" value="SGNH hydrolase"/>
    <property type="match status" value="1"/>
</dbReference>
<name>A0A926I4L9_9FIRM</name>
<evidence type="ECO:0000256" key="6">
    <source>
        <dbReference type="SAM" id="Coils"/>
    </source>
</evidence>
<dbReference type="InterPro" id="IPR023296">
    <property type="entry name" value="Glyco_hydro_beta-prop_sf"/>
</dbReference>
<evidence type="ECO:0000256" key="8">
    <source>
        <dbReference type="SAM" id="Phobius"/>
    </source>
</evidence>
<organism evidence="11 12">
    <name type="scientific">Ligaoa zhengdingensis</name>
    <dbReference type="NCBI Taxonomy" id="2763658"/>
    <lineage>
        <taxon>Bacteria</taxon>
        <taxon>Bacillati</taxon>
        <taxon>Bacillota</taxon>
        <taxon>Clostridia</taxon>
        <taxon>Eubacteriales</taxon>
        <taxon>Oscillospiraceae</taxon>
        <taxon>Ligaoa</taxon>
    </lineage>
</organism>
<dbReference type="Gene3D" id="3.40.50.1110">
    <property type="entry name" value="SGNH hydrolase"/>
    <property type="match status" value="1"/>
</dbReference>
<dbReference type="GO" id="GO:0004553">
    <property type="term" value="F:hydrolase activity, hydrolyzing O-glycosyl compounds"/>
    <property type="evidence" value="ECO:0007669"/>
    <property type="project" value="InterPro"/>
</dbReference>
<sequence length="2840" mass="303601">MKKNVVAWILTFAMLCSTFSSFAYAIEVDPGQNPAEIVAQQEETPAEDAGNQKTDSDLVPAPEAEQEEDLSEAVLPRSYGARAIPNDDSLVLFYDFESVDGETVADASGNGYDGTLLNGAAVVDNGKEGKAVDLAGEKTKTDADGVLIPVEAFEGVTDYTLEADFYLDNSVTWTQLFTMGKDRNYIVLANQGTPMSVSVGLTIATMLNGGTEDRVKSGSPDIKLPTGEWSHLTYTQKGATGKLYINSELVGTGTINTTPDDLAQQDGVTAAIGQSRMFPDPGMDGRVDNFAIYSRAKTQAEITGEAGDDLLLYYNFEEADGMVVPDESGNGFDGTMTGNAALVNSRDGKAIKLSSGTDYVEIPMEVVNGIEDVTIMADVWLDSVSTWTALFAAGSNVNDVNCTVMAAKGAPGGAQVGYTLGIRVGGVEQRISAPVDKTVPVGRWARIAYTQEGSTARLYIDGEVVAEKTDMTNTIGDAYVVGEKCYLAKSPYPADPTATGRIDNFKIYTRALSADELVADVMANQEIVEKDKAALDLGEIAPFTGDRLELPLVGENGAKIYWETSDPAHIVENGIVIRDKAEGKAVTLTATLVSGDVSDTKEFTVELKADPKAVAKKPMNILQIGDSNTEFGWLTMNMKELLNEDYGDYGTGFVTLAANSYFQKQPKNFSFTRTGGWTDFDTARWGIHGTTNDSPNGIYARGDTGAEMTINFVGSAIDLFYLSWNGAGNFSVTIDGVDKGTVYQNQPNDYKTHAASYDGLKYGSHVMQIKINQGHVNFYGADAIIGERDSRAIINTLGNAEATSNDFAILTESIFDSFLKLINPDKIVVLLGTNDHGALAEPRQPADVEQDLITVLNRVKAALPDKEIWLLSTFDTNDTSKPASKVMLREYWKTTFPNAAAATGVRFWDMGPWFGDWSSEKMSDAWHCNDQYGMVIMKELYSKLNPELDPATVVSYDFESVSGSTVADMSGNGFDGTLVKGAAVSADGKDGSAVSLIGGKQDAASGVDIPIAAFEGMTDYTLEADYYLDESVNWTQLFTMGKDGSNYIVLANQGNPSLVKVGLTLATKKNGGAEDRVKSGSADVKLPVSEWAHLTYTQEGATGKLYINNELVGTGTINTTPDDLSKVAGAGASIGRSLMFGDPGMVGKVDNFTILSRAKSEFEITGEEPPVEFVDDPILNYTFEENEGGKVIDQTGNGYDGTFKGSVTLADGKIGSGALFGSDGSNSIEINGEVLNGLTDMTLSGDVYLTAREAWTTLFSAGSQSGAYITMAAQGNPGGKPVGITVAIKNPGTSEQRIAAAEGVCVDTGRWVNFVYTQEGSTAKLYLDGTLVAVSSSMTNTFGGVYDAGPVMIGKSVWPDPNAIGTFDNFKIYNRALSEAEILADLERKELMQESYELELESTTVYADIQLPESKYGNTITWKSSDSAYLGDDGKVTRPADENKTVTLTATISNGSVEVAKEFSITVLANTPAVNIDIAKAALTLPKGTRANLDLPAKGEFGANITWSSKTPELISDTGMIIRSQNYQTATLTANIELGGLTASKDIEVNVIGLDELVNYYSFDGDAADLISGANGVLKSGAKIEGGNLVLDGVDDYVEMPANWIGGAADTEALTISLWTEMDAKANWEGLFHVSSGNDRFLTIANQGNPGNVDCGLIWSWYTDGMTGQQTAQASPADALPADQWSHVAATYENGEAVVYLDGKEVARSATDGTIAALGDTVNNYIGKTIFSADPTFSGRMNDYKIFYRALSAQEIADESAQGLLNIAADALDLGDLSHVTESLTLPATGLKGTAITWKSDKPEFIAADGNINLPNLEQGNQTVVLTAVISKDGKSVEKSFTATVVAMSDEDVAAKDAEYLQRAIDYLINDGYELPKAKSGSNVVWTITEGDANLVDNVITKTGTSDERQLLKLKGVVTKGDAVVEVVYNNVILMDEFVGYVLSFFGANGAVDAEHQGVNNPDEKFRMAYSYDGVHWEKLNNNYPVVYPTMGDTKRVRDPFIMRNKDGSFSVLATQGWDTPYIYAWHSENLTEFTNERLLRASQSGVAGLTGSRAWAPEGSYDPITDQYYLYWADPSARGENGSGPIYYNTSKDLESLSTPGIYFDPGYQIIDSAIIKHDGVYYMAFKDERESGKAIKFAKSTSLAPGSFEIYTDEFVTDKYAEGPFVFKANGENKWFHYWDFFYASGDRFGYSVTDDLASGEWTYMGKNPNMPSGDVRHGGVVPVTQKELDAILAKWTTGDETLTVKGAVESELEVKGNVPFAELALPETARLLLSNGKAESFPVVWSEEGYVAGEIGSYTLTGAVTLPDNVTNPSGFQASIVVKVVAESEQPSDVDKTELGALIALAEEALKSPAYTQESLKALAEELEAARLVMENGDATQDAVNDARNALEAAYQGLKLNLETELLTMSIALSKRTIEEYDLTQDSIEMLQAVIDEAEALLQDSTATQKQINDMYRKVMKTLALVVEREDRTLLSAAIDSAQSLTEAQYTPTSWAALAEALSEALKVEADDYATQEAIDAAYQSLMKAMTALELRAQKAALESAVKLAQALVESGNYSEESLRYVTELLDSAEALLTNGDAAQEAVDQMAEDLTCAIAKVRLMQAVAEVNELNAARYTAASWNAVQAVKAEAKALLANENATAEELNGAATKLANAVKGLKTKGGSSGSVSKVSDSDYWNGIIEKINSTAKSGTVNATLESGAMTPATVIDAAAAKGVALNIEIGGKAYLLSNYAIDASAVYYSAAELIAMADGETAAQSGTISLNPETGGEVAATVPNAAAPAGEAASASETIGGAQQAAAEQGENLSDLWLLVLAAAAIGGVSLVVVRKKHQEK</sequence>
<dbReference type="Gene3D" id="2.60.120.260">
    <property type="entry name" value="Galactose-binding domain-like"/>
    <property type="match status" value="1"/>
</dbReference>
<keyword evidence="5" id="KW-0326">Glycosidase</keyword>
<evidence type="ECO:0000256" key="1">
    <source>
        <dbReference type="ARBA" id="ARBA00009865"/>
    </source>
</evidence>
<dbReference type="PANTHER" id="PTHR47635">
    <property type="entry name" value="CUB DOMAIN-CONTAINING PROTEIN"/>
    <property type="match status" value="1"/>
</dbReference>
<dbReference type="SUPFAM" id="SSF49899">
    <property type="entry name" value="Concanavalin A-like lectins/glucanases"/>
    <property type="match status" value="5"/>
</dbReference>
<dbReference type="InterPro" id="IPR006558">
    <property type="entry name" value="LamG-like"/>
</dbReference>
<evidence type="ECO:0000256" key="9">
    <source>
        <dbReference type="SAM" id="SignalP"/>
    </source>
</evidence>
<dbReference type="InterPro" id="IPR006710">
    <property type="entry name" value="Glyco_hydro_43"/>
</dbReference>
<accession>A0A926I4L9</accession>
<dbReference type="PANTHER" id="PTHR47635:SF2">
    <property type="entry name" value="LAMG-LIKE JELLYROLL FOLD DOMAIN-CONTAINING PROTEIN"/>
    <property type="match status" value="1"/>
</dbReference>
<evidence type="ECO:0000256" key="3">
    <source>
        <dbReference type="ARBA" id="ARBA00022801"/>
    </source>
</evidence>
<feature type="region of interest" description="Disordered" evidence="7">
    <location>
        <begin position="42"/>
        <end position="71"/>
    </location>
</feature>
<keyword evidence="8" id="KW-1133">Transmembrane helix</keyword>
<protein>
    <submittedName>
        <fullName evidence="11">FIVAR domain-containing protein</fullName>
    </submittedName>
</protein>
<dbReference type="Pfam" id="PF20578">
    <property type="entry name" value="aBig_2"/>
    <property type="match status" value="4"/>
</dbReference>
<dbReference type="InterPro" id="IPR046780">
    <property type="entry name" value="aBig_2"/>
</dbReference>
<gene>
    <name evidence="11" type="ORF">H8711_06305</name>
</gene>
<keyword evidence="6" id="KW-0175">Coiled coil</keyword>
<dbReference type="RefSeq" id="WP_249282621.1">
    <property type="nucleotide sequence ID" value="NZ_JACRST010000006.1"/>
</dbReference>
<dbReference type="EMBL" id="JACRST010000006">
    <property type="protein sequence ID" value="MBC8546545.1"/>
    <property type="molecule type" value="Genomic_DNA"/>
</dbReference>
<dbReference type="GO" id="GO:0005975">
    <property type="term" value="P:carbohydrate metabolic process"/>
    <property type="evidence" value="ECO:0007669"/>
    <property type="project" value="InterPro"/>
</dbReference>
<dbReference type="Gene3D" id="2.115.10.20">
    <property type="entry name" value="Glycosyl hydrolase domain, family 43"/>
    <property type="match status" value="1"/>
</dbReference>
<keyword evidence="4" id="KW-1015">Disulfide bond</keyword>
<evidence type="ECO:0000256" key="7">
    <source>
        <dbReference type="SAM" id="MobiDB-lite"/>
    </source>
</evidence>
<evidence type="ECO:0000256" key="5">
    <source>
        <dbReference type="ARBA" id="ARBA00023295"/>
    </source>
</evidence>
<evidence type="ECO:0000313" key="11">
    <source>
        <dbReference type="EMBL" id="MBC8546545.1"/>
    </source>
</evidence>
<keyword evidence="8" id="KW-0472">Membrane</keyword>
<keyword evidence="12" id="KW-1185">Reference proteome</keyword>
<dbReference type="Pfam" id="PF07554">
    <property type="entry name" value="FIVAR"/>
    <property type="match status" value="4"/>
</dbReference>
<feature type="signal peptide" evidence="9">
    <location>
        <begin position="1"/>
        <end position="25"/>
    </location>
</feature>
<dbReference type="Pfam" id="PF04616">
    <property type="entry name" value="Glyco_hydro_43"/>
    <property type="match status" value="1"/>
</dbReference>
<evidence type="ECO:0000256" key="4">
    <source>
        <dbReference type="ARBA" id="ARBA00023157"/>
    </source>
</evidence>
<comment type="similarity">
    <text evidence="1">Belongs to the glycosyl hydrolase 43 family.</text>
</comment>